<dbReference type="SMART" id="SM00421">
    <property type="entry name" value="HTH_LUXR"/>
    <property type="match status" value="1"/>
</dbReference>
<dbReference type="PROSITE" id="PS00622">
    <property type="entry name" value="HTH_LUXR_1"/>
    <property type="match status" value="1"/>
</dbReference>
<dbReference type="Pfam" id="PF00196">
    <property type="entry name" value="GerE"/>
    <property type="match status" value="1"/>
</dbReference>
<evidence type="ECO:0000259" key="6">
    <source>
        <dbReference type="PROSITE" id="PS50043"/>
    </source>
</evidence>
<dbReference type="SUPFAM" id="SSF52172">
    <property type="entry name" value="CheY-like"/>
    <property type="match status" value="1"/>
</dbReference>
<dbReference type="EMBL" id="AXNT01000014">
    <property type="protein sequence ID" value="KGM03400.1"/>
    <property type="molecule type" value="Genomic_DNA"/>
</dbReference>
<evidence type="ECO:0000256" key="1">
    <source>
        <dbReference type="ARBA" id="ARBA00022553"/>
    </source>
</evidence>
<dbReference type="SUPFAM" id="SSF46894">
    <property type="entry name" value="C-terminal effector domain of the bipartite response regulators"/>
    <property type="match status" value="1"/>
</dbReference>
<keyword evidence="3" id="KW-0238">DNA-binding</keyword>
<dbReference type="AlphaFoldDB" id="A0A0A0B968"/>
<dbReference type="SMART" id="SM00448">
    <property type="entry name" value="REC"/>
    <property type="match status" value="1"/>
</dbReference>
<dbReference type="InterPro" id="IPR000792">
    <property type="entry name" value="Tscrpt_reg_LuxR_C"/>
</dbReference>
<dbReference type="PANTHER" id="PTHR43214">
    <property type="entry name" value="TWO-COMPONENT RESPONSE REGULATOR"/>
    <property type="match status" value="1"/>
</dbReference>
<proteinExistence type="predicted"/>
<comment type="caution">
    <text evidence="8">The sequence shown here is derived from an EMBL/GenBank/DDBJ whole genome shotgun (WGS) entry which is preliminary data.</text>
</comment>
<dbReference type="RefSeq" id="WP_034625641.1">
    <property type="nucleotide sequence ID" value="NZ_AXNT01000014.1"/>
</dbReference>
<name>A0A0A0B968_9CELL</name>
<evidence type="ECO:0000259" key="7">
    <source>
        <dbReference type="PROSITE" id="PS50110"/>
    </source>
</evidence>
<protein>
    <recommendedName>
        <fullName evidence="10">LuxR family transcriptional regulator</fullName>
    </recommendedName>
</protein>
<keyword evidence="9" id="KW-1185">Reference proteome</keyword>
<evidence type="ECO:0000256" key="5">
    <source>
        <dbReference type="PROSITE-ProRule" id="PRU00169"/>
    </source>
</evidence>
<dbReference type="GO" id="GO:0000160">
    <property type="term" value="P:phosphorelay signal transduction system"/>
    <property type="evidence" value="ECO:0007669"/>
    <property type="project" value="InterPro"/>
</dbReference>
<sequence>MRVFIGEDQGLLRDTLAQALNARGVEVAGTAGSLPDILDRVADVRPDVCLLDIRMPPTGTDEGLRAAEWIRAHHPGIGILVLSQHAETAYAVRLLEVEDEARGLGYLLKERVADLTVLIDAIERVARGEVVVDPVLVSRLLARRRASDALSRLTERERDVLALIAEGRSNAYVARHLHCSGKTVEKYAASVYSKLGLAVEDPITRAEMNTRVLAVLAYLRHST</sequence>
<accession>A0A0A0B968</accession>
<evidence type="ECO:0008006" key="10">
    <source>
        <dbReference type="Google" id="ProtNLM"/>
    </source>
</evidence>
<dbReference type="PROSITE" id="PS50110">
    <property type="entry name" value="RESPONSE_REGULATORY"/>
    <property type="match status" value="1"/>
</dbReference>
<dbReference type="Gene3D" id="3.40.50.2300">
    <property type="match status" value="1"/>
</dbReference>
<dbReference type="PRINTS" id="PR00038">
    <property type="entry name" value="HTHLUXR"/>
</dbReference>
<organism evidence="8 9">
    <name type="scientific">Cellulomonas cellasea DSM 20118</name>
    <dbReference type="NCBI Taxonomy" id="1408250"/>
    <lineage>
        <taxon>Bacteria</taxon>
        <taxon>Bacillati</taxon>
        <taxon>Actinomycetota</taxon>
        <taxon>Actinomycetes</taxon>
        <taxon>Micrococcales</taxon>
        <taxon>Cellulomonadaceae</taxon>
        <taxon>Cellulomonas</taxon>
    </lineage>
</organism>
<dbReference type="InterPro" id="IPR058245">
    <property type="entry name" value="NreC/VraR/RcsB-like_REC"/>
</dbReference>
<dbReference type="STRING" id="1408250.Q760_03980"/>
<evidence type="ECO:0000256" key="2">
    <source>
        <dbReference type="ARBA" id="ARBA00023015"/>
    </source>
</evidence>
<dbReference type="InterPro" id="IPR039420">
    <property type="entry name" value="WalR-like"/>
</dbReference>
<dbReference type="Proteomes" id="UP000029833">
    <property type="component" value="Unassembled WGS sequence"/>
</dbReference>
<evidence type="ECO:0000256" key="4">
    <source>
        <dbReference type="ARBA" id="ARBA00023163"/>
    </source>
</evidence>
<dbReference type="InterPro" id="IPR011006">
    <property type="entry name" value="CheY-like_superfamily"/>
</dbReference>
<feature type="modified residue" description="4-aspartylphosphate" evidence="5">
    <location>
        <position position="52"/>
    </location>
</feature>
<evidence type="ECO:0000313" key="8">
    <source>
        <dbReference type="EMBL" id="KGM03400.1"/>
    </source>
</evidence>
<dbReference type="PANTHER" id="PTHR43214:SF24">
    <property type="entry name" value="TRANSCRIPTIONAL REGULATORY PROTEIN NARL-RELATED"/>
    <property type="match status" value="1"/>
</dbReference>
<dbReference type="InterPro" id="IPR001789">
    <property type="entry name" value="Sig_transdc_resp-reg_receiver"/>
</dbReference>
<dbReference type="CDD" id="cd17535">
    <property type="entry name" value="REC_NarL-like"/>
    <property type="match status" value="1"/>
</dbReference>
<dbReference type="GO" id="GO:0003677">
    <property type="term" value="F:DNA binding"/>
    <property type="evidence" value="ECO:0007669"/>
    <property type="project" value="UniProtKB-KW"/>
</dbReference>
<dbReference type="InterPro" id="IPR016032">
    <property type="entry name" value="Sig_transdc_resp-reg_C-effctor"/>
</dbReference>
<evidence type="ECO:0000313" key="9">
    <source>
        <dbReference type="Proteomes" id="UP000029833"/>
    </source>
</evidence>
<feature type="domain" description="Response regulatory" evidence="7">
    <location>
        <begin position="2"/>
        <end position="124"/>
    </location>
</feature>
<dbReference type="OrthoDB" id="9808843at2"/>
<dbReference type="PROSITE" id="PS50043">
    <property type="entry name" value="HTH_LUXR_2"/>
    <property type="match status" value="1"/>
</dbReference>
<dbReference type="CDD" id="cd06170">
    <property type="entry name" value="LuxR_C_like"/>
    <property type="match status" value="1"/>
</dbReference>
<keyword evidence="1 5" id="KW-0597">Phosphoprotein</keyword>
<evidence type="ECO:0000256" key="3">
    <source>
        <dbReference type="ARBA" id="ARBA00023125"/>
    </source>
</evidence>
<dbReference type="Pfam" id="PF00072">
    <property type="entry name" value="Response_reg"/>
    <property type="match status" value="1"/>
</dbReference>
<keyword evidence="4" id="KW-0804">Transcription</keyword>
<keyword evidence="2" id="KW-0805">Transcription regulation</keyword>
<dbReference type="GO" id="GO:0006355">
    <property type="term" value="P:regulation of DNA-templated transcription"/>
    <property type="evidence" value="ECO:0007669"/>
    <property type="project" value="InterPro"/>
</dbReference>
<feature type="domain" description="HTH luxR-type" evidence="6">
    <location>
        <begin position="146"/>
        <end position="216"/>
    </location>
</feature>
<gene>
    <name evidence="8" type="ORF">Q760_03980</name>
</gene>
<reference evidence="8 9" key="1">
    <citation type="submission" date="2013-10" db="EMBL/GenBank/DDBJ databases">
        <authorList>
            <person name="Wang G."/>
            <person name="Zhuang W."/>
        </authorList>
    </citation>
    <scope>NUCLEOTIDE SEQUENCE [LARGE SCALE GENOMIC DNA]</scope>
    <source>
        <strain evidence="8 9">DSM 20118</strain>
    </source>
</reference>